<dbReference type="GO" id="GO:0005507">
    <property type="term" value="F:copper ion binding"/>
    <property type="evidence" value="ECO:0007669"/>
    <property type="project" value="TreeGrafter"/>
</dbReference>
<name>A0A2A2HD27_9EURY</name>
<dbReference type="InterPro" id="IPR036412">
    <property type="entry name" value="HAD-like_sf"/>
</dbReference>
<dbReference type="OrthoDB" id="146001at2157"/>
<sequence>MKAIVFDNAGTILKRITAIKNTHDNTIFFETNTIGIANKNPNQIIVVFQQPTPQIIQTQKPNTRIYNYMKQNKDKFEISYSQIPITKDELLEKLKKDTTTINQITKTATTLIDKFNIEICSGSALIIDTQKGNINYVFTAGGVFFDTTKSTIKKLKDLNFEVYIASGDNHESLMKIATILGIKKSNTYDTANRKEKSEIVKQIQNMGYTVCMVGNNLNDELALECADISILNLEQKEELPEYLLCKVDHTVNKLSEILDII</sequence>
<dbReference type="Proteomes" id="UP000246004">
    <property type="component" value="Unassembled WGS sequence"/>
</dbReference>
<dbReference type="RefSeq" id="WP_095608654.1">
    <property type="nucleotide sequence ID" value="NZ_LMVN01000019.1"/>
</dbReference>
<dbReference type="InterPro" id="IPR023214">
    <property type="entry name" value="HAD_sf"/>
</dbReference>
<dbReference type="PANTHER" id="PTHR43520:SF8">
    <property type="entry name" value="P-TYPE CU(+) TRANSPORTER"/>
    <property type="match status" value="1"/>
</dbReference>
<reference evidence="3 5" key="1">
    <citation type="submission" date="2016-04" db="EMBL/GenBank/DDBJ databases">
        <title>Genome sequence of Methanosphaera cuniculi DSM 4103.</title>
        <authorList>
            <person name="Poehlein A."/>
            <person name="Seedorf H."/>
            <person name="Daniel R."/>
        </authorList>
    </citation>
    <scope>NUCLEOTIDE SEQUENCE [LARGE SCALE GENOMIC DNA]</scope>
    <source>
        <strain evidence="3 5">DSM 4103</strain>
    </source>
</reference>
<keyword evidence="4" id="KW-1185">Reference proteome</keyword>
<organism evidence="2 4">
    <name type="scientific">Methanosphaera cuniculi</name>
    <dbReference type="NCBI Taxonomy" id="1077256"/>
    <lineage>
        <taxon>Archaea</taxon>
        <taxon>Methanobacteriati</taxon>
        <taxon>Methanobacteriota</taxon>
        <taxon>Methanomada group</taxon>
        <taxon>Methanobacteria</taxon>
        <taxon>Methanobacteriales</taxon>
        <taxon>Methanobacteriaceae</taxon>
        <taxon>Methanosphaera</taxon>
    </lineage>
</organism>
<keyword evidence="1" id="KW-1278">Translocase</keyword>
<reference evidence="2 4" key="2">
    <citation type="journal article" date="2017" name="BMC Genomics">
        <title>Genomic analysis of methanogenic archaea reveals a shift towards energy conservation.</title>
        <authorList>
            <person name="Gilmore S.P."/>
            <person name="Henske J.K."/>
            <person name="Sexton J.A."/>
            <person name="Solomon K.V."/>
            <person name="Seppala S."/>
            <person name="Yoo J.I."/>
            <person name="Huyett L.M."/>
            <person name="Pressman A."/>
            <person name="Cogan J.Z."/>
            <person name="Kivenson V."/>
            <person name="Peng X."/>
            <person name="Tan Y."/>
            <person name="Valentine D.L."/>
            <person name="O'Malley M.A."/>
        </authorList>
    </citation>
    <scope>NUCLEOTIDE SEQUENCE [LARGE SCALE GENOMIC DNA]</scope>
    <source>
        <strain evidence="2 4">1R-7</strain>
    </source>
</reference>
<dbReference type="GO" id="GO:0043682">
    <property type="term" value="F:P-type divalent copper transporter activity"/>
    <property type="evidence" value="ECO:0007669"/>
    <property type="project" value="TreeGrafter"/>
</dbReference>
<dbReference type="GO" id="GO:0016020">
    <property type="term" value="C:membrane"/>
    <property type="evidence" value="ECO:0007669"/>
    <property type="project" value="TreeGrafter"/>
</dbReference>
<evidence type="ECO:0000313" key="2">
    <source>
        <dbReference type="EMBL" id="PAV07285.1"/>
    </source>
</evidence>
<dbReference type="EMBL" id="LMVN01000019">
    <property type="protein sequence ID" value="PAV07285.1"/>
    <property type="molecule type" value="Genomic_DNA"/>
</dbReference>
<dbReference type="GO" id="GO:0016787">
    <property type="term" value="F:hydrolase activity"/>
    <property type="evidence" value="ECO:0007669"/>
    <property type="project" value="UniProtKB-KW"/>
</dbReference>
<dbReference type="EC" id="3.6.3.54" evidence="3"/>
<dbReference type="Pfam" id="PF00702">
    <property type="entry name" value="Hydrolase"/>
    <property type="match status" value="1"/>
</dbReference>
<evidence type="ECO:0000313" key="4">
    <source>
        <dbReference type="Proteomes" id="UP000217528"/>
    </source>
</evidence>
<dbReference type="SUPFAM" id="SSF56784">
    <property type="entry name" value="HAD-like"/>
    <property type="match status" value="1"/>
</dbReference>
<keyword evidence="3" id="KW-0378">Hydrolase</keyword>
<gene>
    <name evidence="3" type="primary">pacS</name>
    <name evidence="2" type="ORF">ASJ82_00100</name>
    <name evidence="3" type="ORF">MSCUN_01190</name>
</gene>
<dbReference type="Gene3D" id="3.40.50.1000">
    <property type="entry name" value="HAD superfamily/HAD-like"/>
    <property type="match status" value="1"/>
</dbReference>
<dbReference type="AlphaFoldDB" id="A0A2A2HD27"/>
<accession>A0A2A2HD27</accession>
<proteinExistence type="predicted"/>
<dbReference type="GO" id="GO:0055070">
    <property type="term" value="P:copper ion homeostasis"/>
    <property type="evidence" value="ECO:0007669"/>
    <property type="project" value="TreeGrafter"/>
</dbReference>
<dbReference type="Proteomes" id="UP000217528">
    <property type="component" value="Unassembled WGS sequence"/>
</dbReference>
<dbReference type="PANTHER" id="PTHR43520">
    <property type="entry name" value="ATP7, ISOFORM B"/>
    <property type="match status" value="1"/>
</dbReference>
<comment type="caution">
    <text evidence="2">The sequence shown here is derived from an EMBL/GenBank/DDBJ whole genome shotgun (WGS) entry which is preliminary data.</text>
</comment>
<evidence type="ECO:0000313" key="5">
    <source>
        <dbReference type="Proteomes" id="UP000246004"/>
    </source>
</evidence>
<evidence type="ECO:0000256" key="1">
    <source>
        <dbReference type="ARBA" id="ARBA00022967"/>
    </source>
</evidence>
<evidence type="ECO:0000313" key="3">
    <source>
        <dbReference type="EMBL" id="PWL08977.1"/>
    </source>
</evidence>
<dbReference type="EMBL" id="LWMS01000003">
    <property type="protein sequence ID" value="PWL08977.1"/>
    <property type="molecule type" value="Genomic_DNA"/>
</dbReference>
<protein>
    <submittedName>
        <fullName evidence="3">Putative copper-transporting ATPase PacS</fullName>
        <ecNumber evidence="3">3.6.3.54</ecNumber>
    </submittedName>
</protein>